<evidence type="ECO:0000313" key="3">
    <source>
        <dbReference type="EMBL" id="KUM23411.1"/>
    </source>
</evidence>
<reference evidence="3 4" key="1">
    <citation type="submission" date="2015-12" db="EMBL/GenBank/DDBJ databases">
        <title>Draft genome sequence of Mesorhizobium sp. UFLA 01-765, a multitolerant efficient symbiont and plant-growth promoting strain isolated from Zn-mining soil using Leucaena leucocephala as a trap plant.</title>
        <authorList>
            <person name="Rangel W.M."/>
            <person name="Thijs S."/>
            <person name="Longatti S.M."/>
            <person name="Moreira F.M."/>
            <person name="Weyens N."/>
            <person name="Vangronsveld J."/>
            <person name="Van Hamme J.D."/>
            <person name="Bottos E.M."/>
            <person name="Rineau F."/>
        </authorList>
    </citation>
    <scope>NUCLEOTIDE SEQUENCE [LARGE SCALE GENOMIC DNA]</scope>
    <source>
        <strain evidence="3 4">UFLA 01-765</strain>
    </source>
</reference>
<comment type="caution">
    <text evidence="3">The sequence shown here is derived from an EMBL/GenBank/DDBJ whole genome shotgun (WGS) entry which is preliminary data.</text>
</comment>
<dbReference type="GO" id="GO:0009103">
    <property type="term" value="P:lipopolysaccharide biosynthetic process"/>
    <property type="evidence" value="ECO:0007669"/>
    <property type="project" value="TreeGrafter"/>
</dbReference>
<dbReference type="EMBL" id="LPWA01000166">
    <property type="protein sequence ID" value="KUM23411.1"/>
    <property type="molecule type" value="Genomic_DNA"/>
</dbReference>
<proteinExistence type="predicted"/>
<dbReference type="AlphaFoldDB" id="A0A101KM78"/>
<dbReference type="SUPFAM" id="SSF53756">
    <property type="entry name" value="UDP-Glycosyltransferase/glycogen phosphorylase"/>
    <property type="match status" value="2"/>
</dbReference>
<evidence type="ECO:0000259" key="2">
    <source>
        <dbReference type="Pfam" id="PF00534"/>
    </source>
</evidence>
<dbReference type="GO" id="GO:0016757">
    <property type="term" value="F:glycosyltransferase activity"/>
    <property type="evidence" value="ECO:0007669"/>
    <property type="project" value="InterPro"/>
</dbReference>
<organism evidence="3 4">
    <name type="scientific">Rhizobium loti</name>
    <name type="common">Mesorhizobium loti</name>
    <dbReference type="NCBI Taxonomy" id="381"/>
    <lineage>
        <taxon>Bacteria</taxon>
        <taxon>Pseudomonadati</taxon>
        <taxon>Pseudomonadota</taxon>
        <taxon>Alphaproteobacteria</taxon>
        <taxon>Hyphomicrobiales</taxon>
        <taxon>Phyllobacteriaceae</taxon>
        <taxon>Mesorhizobium</taxon>
    </lineage>
</organism>
<gene>
    <name evidence="3" type="ORF">AU467_33605</name>
</gene>
<accession>A0A101KM78</accession>
<name>A0A101KM78_RHILI</name>
<evidence type="ECO:0000256" key="1">
    <source>
        <dbReference type="ARBA" id="ARBA00022679"/>
    </source>
</evidence>
<protein>
    <recommendedName>
        <fullName evidence="2">Glycosyl transferase family 1 domain-containing protein</fullName>
    </recommendedName>
</protein>
<feature type="domain" description="Glycosyl transferase family 1" evidence="2">
    <location>
        <begin position="4"/>
        <end position="100"/>
    </location>
</feature>
<dbReference type="Proteomes" id="UP000053176">
    <property type="component" value="Unassembled WGS sequence"/>
</dbReference>
<dbReference type="Gene3D" id="3.40.50.2000">
    <property type="entry name" value="Glycogen Phosphorylase B"/>
    <property type="match status" value="3"/>
</dbReference>
<evidence type="ECO:0000313" key="4">
    <source>
        <dbReference type="Proteomes" id="UP000053176"/>
    </source>
</evidence>
<dbReference type="InterPro" id="IPR001296">
    <property type="entry name" value="Glyco_trans_1"/>
</dbReference>
<sequence length="435" mass="47555">MPADRIIFAGAVDDRTLVRLYKGAQALIQPSLMEGFGLTALEAIACGTPALVARAGALPEVVGDDALLFDPTSPIDLAEKIETVAAGKLDARKLKELARDRIDTFSWSKVSDRVVQGLHALDRRSTPPLEFKPAQALGVNKNDEQDIATLMALAEPETIRPRLLVDASSTLIADHRTGIQRVVRRICESMFRSRSKDGGKYISFCDDESGWYFAKEWTGRPPLKQSSTRLRPQTGDTILMLDSSWPFHTLHPQFLRPALIKGGEVISCLYDTVPLRSAAFCHEGMPPIFSAWFQTALAYSTGFVCISRAVADELLDLLAGIQFPRRMKVGYWQLGADFANGASKSIQQGKGVMRPHFLMVGTLEPRKGHRVALDAFEALWADGFDIELTIVGKSGGEPHILPIALGTMSSLANGCICMRTSAMTIFALYTMAATL</sequence>
<keyword evidence="1" id="KW-0808">Transferase</keyword>
<dbReference type="PANTHER" id="PTHR46401">
    <property type="entry name" value="GLYCOSYLTRANSFERASE WBBK-RELATED"/>
    <property type="match status" value="1"/>
</dbReference>
<dbReference type="PANTHER" id="PTHR46401:SF2">
    <property type="entry name" value="GLYCOSYLTRANSFERASE WBBK-RELATED"/>
    <property type="match status" value="1"/>
</dbReference>
<dbReference type="Pfam" id="PF00534">
    <property type="entry name" value="Glycos_transf_1"/>
    <property type="match status" value="1"/>
</dbReference>